<dbReference type="AlphaFoldDB" id="A0A1B9HX12"/>
<dbReference type="GO" id="GO:0004451">
    <property type="term" value="F:isocitrate lyase activity"/>
    <property type="evidence" value="ECO:0007669"/>
    <property type="project" value="InterPro"/>
</dbReference>
<keyword evidence="5" id="KW-0479">Metal-binding</keyword>
<evidence type="ECO:0000256" key="5">
    <source>
        <dbReference type="PIRSR" id="PIRSR001362-3"/>
    </source>
</evidence>
<comment type="catalytic activity">
    <reaction evidence="1">
        <text>(2S,3R)-3-hydroxybutane-1,2,3-tricarboxylate = pyruvate + succinate</text>
        <dbReference type="Rhea" id="RHEA:16809"/>
        <dbReference type="ChEBI" id="CHEBI:15361"/>
        <dbReference type="ChEBI" id="CHEBI:30031"/>
        <dbReference type="ChEBI" id="CHEBI:57429"/>
        <dbReference type="EC" id="4.1.3.30"/>
    </reaction>
</comment>
<dbReference type="InterPro" id="IPR015813">
    <property type="entry name" value="Pyrv/PenolPyrv_kinase-like_dom"/>
</dbReference>
<comment type="similarity">
    <text evidence="2 4">Belongs to the isocitrate lyase/PEP mutase superfamily. Isocitrate lyase family.</text>
</comment>
<protein>
    <recommendedName>
        <fullName evidence="4">Isocitrate lyase</fullName>
    </recommendedName>
</protein>
<sequence>MSHPAASVGDTESFFQSPQQSHFARRWSAAQVDRLRNPGGLEEYPLANTQGLKLRNKLSEVATKRETCWTFGAADPIMAHEMGEAGFETLYQSGANATLCETPTFDCGGDLADYTYDTLPKRVKQIVQNQLHWARVDRTRDTCNLDRLVPIIADGDSGHGNSTATMKLVKLFLDAGAAAIHFDDMLSGEKNFSVGSLTHVLVPVREHIRRLLAAKLQLDIAGVHTVLIARTDSESASRITSAIDPLDRPFILGRTKLGHPSLSRRMMDSKSVGAVRLAEEQAWEQEARLCTLDEAVREQCSLEDYKSFESPSRGLDVADALLIARQYGVIWDCEGCRNTRGWYRYRGNIEAAIARSKAYADYADMVWSCAPGYNLDNVKRYASAIHEKFPGKWMGYNWSFGTFESEYSSHESDEDIASLVRTVGRLGFVWQFNPQAGFYEQGVAMNRFAKAMYKDHMLPYVKSIDAGTKEGVSVVDWYEQAGDLTDAMTDAIQ</sequence>
<dbReference type="GO" id="GO:0046421">
    <property type="term" value="F:methylisocitrate lyase activity"/>
    <property type="evidence" value="ECO:0007669"/>
    <property type="project" value="UniProtKB-EC"/>
</dbReference>
<dbReference type="GO" id="GO:0019752">
    <property type="term" value="P:carboxylic acid metabolic process"/>
    <property type="evidence" value="ECO:0007669"/>
    <property type="project" value="InterPro"/>
</dbReference>
<dbReference type="Gene3D" id="3.20.20.60">
    <property type="entry name" value="Phosphoenolpyruvate-binding domains"/>
    <property type="match status" value="1"/>
</dbReference>
<dbReference type="STRING" id="1296096.A0A1B9HX12"/>
<evidence type="ECO:0000256" key="1">
    <source>
        <dbReference type="ARBA" id="ARBA00001050"/>
    </source>
</evidence>
<evidence type="ECO:0000256" key="4">
    <source>
        <dbReference type="PIRNR" id="PIRNR001362"/>
    </source>
</evidence>
<evidence type="ECO:0000256" key="3">
    <source>
        <dbReference type="ARBA" id="ARBA00023239"/>
    </source>
</evidence>
<comment type="cofactor">
    <cofactor evidence="5">
        <name>Mg(2+)</name>
        <dbReference type="ChEBI" id="CHEBI:18420"/>
    </cofactor>
    <text evidence="5">Can also use Mn(2+) ion.</text>
</comment>
<dbReference type="InterPro" id="IPR006254">
    <property type="entry name" value="Isocitrate_lyase"/>
</dbReference>
<dbReference type="Pfam" id="PF00463">
    <property type="entry name" value="ICL"/>
    <property type="match status" value="1"/>
</dbReference>
<dbReference type="PANTHER" id="PTHR21631:SF3">
    <property type="entry name" value="BIFUNCTIONAL GLYOXYLATE CYCLE PROTEIN"/>
    <property type="match status" value="1"/>
</dbReference>
<dbReference type="InterPro" id="IPR040442">
    <property type="entry name" value="Pyrv_kinase-like_dom_sf"/>
</dbReference>
<dbReference type="PANTHER" id="PTHR21631">
    <property type="entry name" value="ISOCITRATE LYASE/MALATE SYNTHASE"/>
    <property type="match status" value="1"/>
</dbReference>
<accession>A0A1B9HX12</accession>
<feature type="binding site" evidence="5">
    <location>
        <position position="154"/>
    </location>
    <ligand>
        <name>Mg(2+)</name>
        <dbReference type="ChEBI" id="CHEBI:18420"/>
    </ligand>
</feature>
<dbReference type="SUPFAM" id="SSF51621">
    <property type="entry name" value="Phosphoenolpyruvate/pyruvate domain"/>
    <property type="match status" value="1"/>
</dbReference>
<name>A0A1B9HX12_9TREE</name>
<keyword evidence="5" id="KW-0460">Magnesium</keyword>
<dbReference type="GO" id="GO:0046872">
    <property type="term" value="F:metal ion binding"/>
    <property type="evidence" value="ECO:0007669"/>
    <property type="project" value="UniProtKB-KW"/>
</dbReference>
<dbReference type="EMBL" id="KV700116">
    <property type="protein sequence ID" value="OCF47798.1"/>
    <property type="molecule type" value="Genomic_DNA"/>
</dbReference>
<dbReference type="NCBIfam" id="TIGR01346">
    <property type="entry name" value="isocit_lyase"/>
    <property type="match status" value="1"/>
</dbReference>
<reference evidence="6" key="2">
    <citation type="submission" date="2016-07" db="EMBL/GenBank/DDBJ databases">
        <title>Evolution of pathogenesis and genome organization in the Tremellales.</title>
        <authorList>
            <person name="Cuomo C."/>
            <person name="Litvintseva A."/>
            <person name="Heitman J."/>
            <person name="Chen Y."/>
            <person name="Sun S."/>
            <person name="Springer D."/>
            <person name="Dromer F."/>
            <person name="Young S."/>
            <person name="Zeng Q."/>
            <person name="Chapman S."/>
            <person name="Gujja S."/>
            <person name="Saif S."/>
            <person name="Birren B."/>
        </authorList>
    </citation>
    <scope>NUCLEOTIDE SEQUENCE</scope>
    <source>
        <strain evidence="6">CBS 10737</strain>
    </source>
</reference>
<dbReference type="OrthoDB" id="4078635at2759"/>
<evidence type="ECO:0000256" key="2">
    <source>
        <dbReference type="ARBA" id="ARBA00005704"/>
    </source>
</evidence>
<organism evidence="6">
    <name type="scientific">Kwoniella pini CBS 10737</name>
    <dbReference type="NCBI Taxonomy" id="1296096"/>
    <lineage>
        <taxon>Eukaryota</taxon>
        <taxon>Fungi</taxon>
        <taxon>Dikarya</taxon>
        <taxon>Basidiomycota</taxon>
        <taxon>Agaricomycotina</taxon>
        <taxon>Tremellomycetes</taxon>
        <taxon>Tremellales</taxon>
        <taxon>Cryptococcaceae</taxon>
        <taxon>Kwoniella</taxon>
    </lineage>
</organism>
<dbReference type="Gene3D" id="1.10.10.850">
    <property type="match status" value="1"/>
</dbReference>
<gene>
    <name evidence="6" type="ORF">I206_06705</name>
</gene>
<reference evidence="6" key="1">
    <citation type="submission" date="2013-07" db="EMBL/GenBank/DDBJ databases">
        <title>The Genome Sequence of Cryptococcus pinus CBS10737.</title>
        <authorList>
            <consortium name="The Broad Institute Genome Sequencing Platform"/>
            <person name="Cuomo C."/>
            <person name="Litvintseva A."/>
            <person name="Chen Y."/>
            <person name="Heitman J."/>
            <person name="Sun S."/>
            <person name="Springer D."/>
            <person name="Dromer F."/>
            <person name="Young S.K."/>
            <person name="Zeng Q."/>
            <person name="Gargeya S."/>
            <person name="Fitzgerald M."/>
            <person name="Abouelleil A."/>
            <person name="Alvarado L."/>
            <person name="Berlin A.M."/>
            <person name="Chapman S.B."/>
            <person name="Dewar J."/>
            <person name="Goldberg J."/>
            <person name="Griggs A."/>
            <person name="Gujja S."/>
            <person name="Hansen M."/>
            <person name="Howarth C."/>
            <person name="Imamovic A."/>
            <person name="Larimer J."/>
            <person name="McCowan C."/>
            <person name="Murphy C."/>
            <person name="Pearson M."/>
            <person name="Priest M."/>
            <person name="Roberts A."/>
            <person name="Saif S."/>
            <person name="Shea T."/>
            <person name="Sykes S."/>
            <person name="Wortman J."/>
            <person name="Nusbaum C."/>
            <person name="Birren B."/>
        </authorList>
    </citation>
    <scope>NUCLEOTIDE SEQUENCE [LARGE SCALE GENOMIC DNA]</scope>
    <source>
        <strain evidence="6">CBS 10737</strain>
    </source>
</reference>
<keyword evidence="3 4" id="KW-0456">Lyase</keyword>
<proteinExistence type="inferred from homology"/>
<dbReference type="PIRSF" id="PIRSF001362">
    <property type="entry name" value="Isocit_lyase"/>
    <property type="match status" value="1"/>
</dbReference>
<evidence type="ECO:0000313" key="6">
    <source>
        <dbReference type="EMBL" id="OCF47798.1"/>
    </source>
</evidence>